<evidence type="ECO:0000259" key="16">
    <source>
        <dbReference type="PROSITE" id="PS50109"/>
    </source>
</evidence>
<dbReference type="Gene3D" id="1.10.287.130">
    <property type="match status" value="1"/>
</dbReference>
<evidence type="ECO:0000313" key="18">
    <source>
        <dbReference type="Proteomes" id="UP000790580"/>
    </source>
</evidence>
<dbReference type="CDD" id="cd00082">
    <property type="entry name" value="HisKA"/>
    <property type="match status" value="1"/>
</dbReference>
<gene>
    <name evidence="17" type="ORF">KS407_15205</name>
</gene>
<keyword evidence="5" id="KW-0597">Phosphoprotein</keyword>
<dbReference type="InterPro" id="IPR050398">
    <property type="entry name" value="HssS/ArlS-like"/>
</dbReference>
<dbReference type="Proteomes" id="UP000790580">
    <property type="component" value="Unassembled WGS sequence"/>
</dbReference>
<dbReference type="InterPro" id="IPR003661">
    <property type="entry name" value="HisK_dim/P_dom"/>
</dbReference>
<dbReference type="Pfam" id="PF00512">
    <property type="entry name" value="HisKA"/>
    <property type="match status" value="1"/>
</dbReference>
<sequence>MATKWKNNLLIVVVAALITFGLSGALIFFTTGTEYMHKDYFQTNEFRGELHQFAHNLNMFALNDTTLDEAIEEITVTQDEINDHRYRFGSLEDQLESIREQYVDRIEAAQELGYEGLEQSLIEERDEKLEDITANFASDDHIREKIVEEKAQDIRNSFHQKERNRAQFQRDLEQYHYFFTNMETGETFTNVEEPPGSAGNDGATGRQQSGQPNEEASGGQQIGLRGYSAEYVVEYDWSEEIREAHRHVNEYNSIFTTEYSLHASDASFYHLYYNYHENDAWFHGKIGVANQLPSNNPLMIAADRYKSEQKLVFSYIISAIVALIIGLVMLIKSRGIRDELTNWQAAYSRIPLDVRVIALVFTAAVPFVILIILGQSIHYTPVRLWDNFIWNYALSLGILAVTGSIAMLQLWFLASEVRRWKTFKAALKKSVSYRVWLVLKKPFARVQNLLQEAFLNRSTGTQFYLILLTVFAFGFGAISFFMHPILGLGYLAVLAIVGVPLFGFLTRRIGYFNRIVEKADEIAAGKLGRDLPVTGHSGAVLTQLANNINVLEESVKTSQSEQAKSERLKTELITNVSHDLRTPLTSIITYTELLKSEAEDLSAEEREAYVKIIDNKSKRLKVLIDDLFEVSKMASGNIELRKDTVDICQLLEQALAEYDDAIRDSSLDFRVSKVACAEPVFAFVDGQKLWRVFDNLIGNILKYSLENTRVYLAVSVVDRDLVISFKNISKYELNGEHGELVERFKRGDTSRQTEGSGLGLAIAQSIVELHDGVMDLATDGDLFKVTVKLPLEKR</sequence>
<evidence type="ECO:0000256" key="15">
    <source>
        <dbReference type="SAM" id="Phobius"/>
    </source>
</evidence>
<evidence type="ECO:0000256" key="3">
    <source>
        <dbReference type="ARBA" id="ARBA00012438"/>
    </source>
</evidence>
<evidence type="ECO:0000256" key="14">
    <source>
        <dbReference type="SAM" id="MobiDB-lite"/>
    </source>
</evidence>
<evidence type="ECO:0000256" key="1">
    <source>
        <dbReference type="ARBA" id="ARBA00000085"/>
    </source>
</evidence>
<evidence type="ECO:0000256" key="4">
    <source>
        <dbReference type="ARBA" id="ARBA00022475"/>
    </source>
</evidence>
<feature type="transmembrane region" description="Helical" evidence="15">
    <location>
        <begin position="312"/>
        <end position="331"/>
    </location>
</feature>
<feature type="transmembrane region" description="Helical" evidence="15">
    <location>
        <begin position="352"/>
        <end position="377"/>
    </location>
</feature>
<keyword evidence="13 15" id="KW-0472">Membrane</keyword>
<evidence type="ECO:0000256" key="5">
    <source>
        <dbReference type="ARBA" id="ARBA00022553"/>
    </source>
</evidence>
<evidence type="ECO:0000256" key="9">
    <source>
        <dbReference type="ARBA" id="ARBA00022777"/>
    </source>
</evidence>
<dbReference type="RefSeq" id="WP_088076959.1">
    <property type="nucleotide sequence ID" value="NZ_JAHQCR010000059.1"/>
</dbReference>
<feature type="transmembrane region" description="Helical" evidence="15">
    <location>
        <begin position="463"/>
        <end position="482"/>
    </location>
</feature>
<reference evidence="17 18" key="1">
    <citation type="submission" date="2021-06" db="EMBL/GenBank/DDBJ databases">
        <title>Bacillus sp. RD4P76, an endophyte from a halophyte.</title>
        <authorList>
            <person name="Sun J.-Q."/>
        </authorList>
    </citation>
    <scope>NUCLEOTIDE SEQUENCE [LARGE SCALE GENOMIC DNA]</scope>
    <source>
        <strain evidence="17 18">JCM 17098</strain>
    </source>
</reference>
<keyword evidence="6" id="KW-0808">Transferase</keyword>
<dbReference type="SUPFAM" id="SSF47384">
    <property type="entry name" value="Homodimeric domain of signal transducing histidine kinase"/>
    <property type="match status" value="1"/>
</dbReference>
<keyword evidence="12" id="KW-0902">Two-component regulatory system</keyword>
<feature type="transmembrane region" description="Helical" evidence="15">
    <location>
        <begin position="389"/>
        <end position="414"/>
    </location>
</feature>
<dbReference type="InterPro" id="IPR005467">
    <property type="entry name" value="His_kinase_dom"/>
</dbReference>
<evidence type="ECO:0000313" key="17">
    <source>
        <dbReference type="EMBL" id="MBU9722763.1"/>
    </source>
</evidence>
<feature type="domain" description="Histidine kinase" evidence="16">
    <location>
        <begin position="575"/>
        <end position="793"/>
    </location>
</feature>
<dbReference type="PANTHER" id="PTHR45528:SF1">
    <property type="entry name" value="SENSOR HISTIDINE KINASE CPXA"/>
    <property type="match status" value="1"/>
</dbReference>
<keyword evidence="4" id="KW-1003">Cell membrane</keyword>
<keyword evidence="8" id="KW-0547">Nucleotide-binding</keyword>
<evidence type="ECO:0000256" key="13">
    <source>
        <dbReference type="ARBA" id="ARBA00023136"/>
    </source>
</evidence>
<proteinExistence type="predicted"/>
<organism evidence="17 18">
    <name type="scientific">Evansella alkalicola</name>
    <dbReference type="NCBI Taxonomy" id="745819"/>
    <lineage>
        <taxon>Bacteria</taxon>
        <taxon>Bacillati</taxon>
        <taxon>Bacillota</taxon>
        <taxon>Bacilli</taxon>
        <taxon>Bacillales</taxon>
        <taxon>Bacillaceae</taxon>
        <taxon>Evansella</taxon>
    </lineage>
</organism>
<dbReference type="EC" id="2.7.13.3" evidence="3"/>
<keyword evidence="18" id="KW-1185">Reference proteome</keyword>
<dbReference type="SUPFAM" id="SSF55874">
    <property type="entry name" value="ATPase domain of HSP90 chaperone/DNA topoisomerase II/histidine kinase"/>
    <property type="match status" value="1"/>
</dbReference>
<feature type="compositionally biased region" description="Polar residues" evidence="14">
    <location>
        <begin position="205"/>
        <end position="214"/>
    </location>
</feature>
<dbReference type="PANTHER" id="PTHR45528">
    <property type="entry name" value="SENSOR HISTIDINE KINASE CPXA"/>
    <property type="match status" value="1"/>
</dbReference>
<dbReference type="SMART" id="SM00388">
    <property type="entry name" value="HisKA"/>
    <property type="match status" value="1"/>
</dbReference>
<comment type="subcellular location">
    <subcellularLocation>
        <location evidence="2">Cell membrane</location>
        <topology evidence="2">Multi-pass membrane protein</topology>
    </subcellularLocation>
</comment>
<evidence type="ECO:0000256" key="7">
    <source>
        <dbReference type="ARBA" id="ARBA00022692"/>
    </source>
</evidence>
<evidence type="ECO:0000256" key="11">
    <source>
        <dbReference type="ARBA" id="ARBA00022989"/>
    </source>
</evidence>
<keyword evidence="10" id="KW-0067">ATP-binding</keyword>
<comment type="caution">
    <text evidence="17">The sequence shown here is derived from an EMBL/GenBank/DDBJ whole genome shotgun (WGS) entry which is preliminary data.</text>
</comment>
<evidence type="ECO:0000256" key="12">
    <source>
        <dbReference type="ARBA" id="ARBA00023012"/>
    </source>
</evidence>
<accession>A0ABS6JW89</accession>
<dbReference type="InterPro" id="IPR036890">
    <property type="entry name" value="HATPase_C_sf"/>
</dbReference>
<dbReference type="InterPro" id="IPR036097">
    <property type="entry name" value="HisK_dim/P_sf"/>
</dbReference>
<dbReference type="InterPro" id="IPR036640">
    <property type="entry name" value="ABC1_TM_sf"/>
</dbReference>
<dbReference type="PROSITE" id="PS50109">
    <property type="entry name" value="HIS_KIN"/>
    <property type="match status" value="1"/>
</dbReference>
<evidence type="ECO:0000256" key="8">
    <source>
        <dbReference type="ARBA" id="ARBA00022741"/>
    </source>
</evidence>
<evidence type="ECO:0000256" key="2">
    <source>
        <dbReference type="ARBA" id="ARBA00004651"/>
    </source>
</evidence>
<dbReference type="Gene3D" id="3.30.565.10">
    <property type="entry name" value="Histidine kinase-like ATPase, C-terminal domain"/>
    <property type="match status" value="1"/>
</dbReference>
<feature type="region of interest" description="Disordered" evidence="14">
    <location>
        <begin position="187"/>
        <end position="221"/>
    </location>
</feature>
<protein>
    <recommendedName>
        <fullName evidence="3">histidine kinase</fullName>
        <ecNumber evidence="3">2.7.13.3</ecNumber>
    </recommendedName>
</protein>
<dbReference type="Pfam" id="PF02518">
    <property type="entry name" value="HATPase_c"/>
    <property type="match status" value="1"/>
</dbReference>
<keyword evidence="7 15" id="KW-0812">Transmembrane</keyword>
<dbReference type="EMBL" id="JAHQCR010000059">
    <property type="protein sequence ID" value="MBU9722763.1"/>
    <property type="molecule type" value="Genomic_DNA"/>
</dbReference>
<evidence type="ECO:0000256" key="10">
    <source>
        <dbReference type="ARBA" id="ARBA00022840"/>
    </source>
</evidence>
<dbReference type="InterPro" id="IPR003594">
    <property type="entry name" value="HATPase_dom"/>
</dbReference>
<dbReference type="Gene3D" id="1.20.1560.10">
    <property type="entry name" value="ABC transporter type 1, transmembrane domain"/>
    <property type="match status" value="1"/>
</dbReference>
<name>A0ABS6JW89_9BACI</name>
<feature type="transmembrane region" description="Helical" evidence="15">
    <location>
        <begin position="488"/>
        <end position="505"/>
    </location>
</feature>
<dbReference type="SMART" id="SM00387">
    <property type="entry name" value="HATPase_c"/>
    <property type="match status" value="1"/>
</dbReference>
<keyword evidence="9" id="KW-0418">Kinase</keyword>
<evidence type="ECO:0000256" key="6">
    <source>
        <dbReference type="ARBA" id="ARBA00022679"/>
    </source>
</evidence>
<comment type="catalytic activity">
    <reaction evidence="1">
        <text>ATP + protein L-histidine = ADP + protein N-phospho-L-histidine.</text>
        <dbReference type="EC" id="2.7.13.3"/>
    </reaction>
</comment>
<keyword evidence="11 15" id="KW-1133">Transmembrane helix</keyword>